<reference evidence="8 10" key="2">
    <citation type="submission" date="2019-07" db="EMBL/GenBank/DDBJ databases">
        <title>Whole genome shotgun sequence of Acetobacter cibinongensis NBRC 16605.</title>
        <authorList>
            <person name="Hosoyama A."/>
            <person name="Uohara A."/>
            <person name="Ohji S."/>
            <person name="Ichikawa N."/>
        </authorList>
    </citation>
    <scope>NUCLEOTIDE SEQUENCE [LARGE SCALE GENOMIC DNA]</scope>
    <source>
        <strain evidence="8 10">NBRC 16605</strain>
    </source>
</reference>
<evidence type="ECO:0000313" key="8">
    <source>
        <dbReference type="EMBL" id="GEL58096.1"/>
    </source>
</evidence>
<dbReference type="Gene3D" id="3.40.50.300">
    <property type="entry name" value="P-loop containing nucleotide triphosphate hydrolases"/>
    <property type="match status" value="1"/>
</dbReference>
<dbReference type="CDD" id="cd03214">
    <property type="entry name" value="ABC_Iron-Siderophores_B12_Hemin"/>
    <property type="match status" value="1"/>
</dbReference>
<organism evidence="7 9">
    <name type="scientific">Acetobacter cibinongensis</name>
    <dbReference type="NCBI Taxonomy" id="146475"/>
    <lineage>
        <taxon>Bacteria</taxon>
        <taxon>Pseudomonadati</taxon>
        <taxon>Pseudomonadota</taxon>
        <taxon>Alphaproteobacteria</taxon>
        <taxon>Acetobacterales</taxon>
        <taxon>Acetobacteraceae</taxon>
        <taxon>Acetobacter</taxon>
    </lineage>
</organism>
<dbReference type="InterPro" id="IPR003439">
    <property type="entry name" value="ABC_transporter-like_ATP-bd"/>
</dbReference>
<dbReference type="EMBL" id="BAMV01000011">
    <property type="protein sequence ID" value="GAN60392.1"/>
    <property type="molecule type" value="Genomic_DNA"/>
</dbReference>
<keyword evidence="10" id="KW-1185">Reference proteome</keyword>
<evidence type="ECO:0000256" key="5">
    <source>
        <dbReference type="ARBA" id="ARBA00037066"/>
    </source>
</evidence>
<comment type="caution">
    <text evidence="7">The sequence shown here is derived from an EMBL/GenBank/DDBJ whole genome shotgun (WGS) entry which is preliminary data.</text>
</comment>
<evidence type="ECO:0000259" key="6">
    <source>
        <dbReference type="PROSITE" id="PS50893"/>
    </source>
</evidence>
<dbReference type="InterPro" id="IPR027417">
    <property type="entry name" value="P-loop_NTPase"/>
</dbReference>
<dbReference type="InterPro" id="IPR017871">
    <property type="entry name" value="ABC_transporter-like_CS"/>
</dbReference>
<keyword evidence="2" id="KW-0547">Nucleotide-binding</keyword>
<comment type="function">
    <text evidence="5">Part of the ABC transporter complex HmuTUV involved in hemin import. Responsible for energy coupling to the transport system.</text>
</comment>
<dbReference type="Pfam" id="PF00005">
    <property type="entry name" value="ABC_tran"/>
    <property type="match status" value="1"/>
</dbReference>
<dbReference type="AlphaFoldDB" id="A0A0D6N314"/>
<dbReference type="EMBL" id="BJVU01000002">
    <property type="protein sequence ID" value="GEL58096.1"/>
    <property type="molecule type" value="Genomic_DNA"/>
</dbReference>
<dbReference type="InterPro" id="IPR003593">
    <property type="entry name" value="AAA+_ATPase"/>
</dbReference>
<evidence type="ECO:0000313" key="7">
    <source>
        <dbReference type="EMBL" id="GAN60392.1"/>
    </source>
</evidence>
<gene>
    <name evidence="7" type="ORF">Abci_011_122</name>
    <name evidence="8" type="ORF">ACI01nite_06980</name>
</gene>
<keyword evidence="3 8" id="KW-0067">ATP-binding</keyword>
<sequence length="264" mass="28380">MLPPDAPSLLARHVTVRFGRHTVLQDVTAGPFQPGKICALLGPNGSGKSTLMRAMAGLLPCSATVTLGQDALSALPLAQRTQRCLYLPQALPAPVDLPVLEALIAARHTGRLHPSHTQEDDIESALHWLEKFTIRDLALKNMSALSGGQRQLVGLAQALSRQPDALLLDEPLSALDLHHQFAVMALLRRETIAHHLITVLVLHDLNAALNMTDHVVVLHNGVVKASGAPTCVLTPALLREVYRVHARVEQGADGRHFVSVDGIA</sequence>
<dbReference type="PANTHER" id="PTHR42794">
    <property type="entry name" value="HEMIN IMPORT ATP-BINDING PROTEIN HMUV"/>
    <property type="match status" value="1"/>
</dbReference>
<evidence type="ECO:0000256" key="2">
    <source>
        <dbReference type="ARBA" id="ARBA00022741"/>
    </source>
</evidence>
<dbReference type="SMART" id="SM00382">
    <property type="entry name" value="AAA"/>
    <property type="match status" value="1"/>
</dbReference>
<dbReference type="SUPFAM" id="SSF52540">
    <property type="entry name" value="P-loop containing nucleoside triphosphate hydrolases"/>
    <property type="match status" value="1"/>
</dbReference>
<evidence type="ECO:0000313" key="10">
    <source>
        <dbReference type="Proteomes" id="UP000321891"/>
    </source>
</evidence>
<dbReference type="GO" id="GO:0005524">
    <property type="term" value="F:ATP binding"/>
    <property type="evidence" value="ECO:0007669"/>
    <property type="project" value="UniProtKB-KW"/>
</dbReference>
<dbReference type="GO" id="GO:0016887">
    <property type="term" value="F:ATP hydrolysis activity"/>
    <property type="evidence" value="ECO:0007669"/>
    <property type="project" value="InterPro"/>
</dbReference>
<evidence type="ECO:0000313" key="9">
    <source>
        <dbReference type="Proteomes" id="UP000032671"/>
    </source>
</evidence>
<dbReference type="STRING" id="1231339.Abci_011_122"/>
<dbReference type="PANTHER" id="PTHR42794:SF1">
    <property type="entry name" value="HEMIN IMPORT ATP-BINDING PROTEIN HMUV"/>
    <property type="match status" value="1"/>
</dbReference>
<keyword evidence="1" id="KW-0813">Transport</keyword>
<accession>A0A6N3SNY0</accession>
<protein>
    <submittedName>
        <fullName evidence="7">ABC transporter Fe3+ dicitrate transport FecE</fullName>
    </submittedName>
    <submittedName>
        <fullName evidence="8">Iron ABC transporter ATP-binding protein</fullName>
    </submittedName>
</protein>
<dbReference type="Proteomes" id="UP000321891">
    <property type="component" value="Unassembled WGS sequence"/>
</dbReference>
<keyword evidence="4" id="KW-1278">Translocase</keyword>
<feature type="domain" description="ABC transporter" evidence="6">
    <location>
        <begin position="9"/>
        <end position="245"/>
    </location>
</feature>
<name>A0A0D6N314_9PROT</name>
<evidence type="ECO:0000256" key="1">
    <source>
        <dbReference type="ARBA" id="ARBA00022448"/>
    </source>
</evidence>
<dbReference type="PROSITE" id="PS00211">
    <property type="entry name" value="ABC_TRANSPORTER_1"/>
    <property type="match status" value="1"/>
</dbReference>
<reference evidence="7 9" key="1">
    <citation type="submission" date="2012-11" db="EMBL/GenBank/DDBJ databases">
        <title>Whole genome sequence of Acetobacter cibinongensis 4H-1.</title>
        <authorList>
            <person name="Azuma Y."/>
            <person name="Higashiura N."/>
            <person name="Hirakawa H."/>
            <person name="Matsushita K."/>
        </authorList>
    </citation>
    <scope>NUCLEOTIDE SEQUENCE [LARGE SCALE GENOMIC DNA]</scope>
    <source>
        <strain evidence="7 9">4H-1</strain>
    </source>
</reference>
<evidence type="ECO:0000256" key="3">
    <source>
        <dbReference type="ARBA" id="ARBA00022840"/>
    </source>
</evidence>
<dbReference type="PROSITE" id="PS50893">
    <property type="entry name" value="ABC_TRANSPORTER_2"/>
    <property type="match status" value="1"/>
</dbReference>
<evidence type="ECO:0000256" key="4">
    <source>
        <dbReference type="ARBA" id="ARBA00022967"/>
    </source>
</evidence>
<dbReference type="Proteomes" id="UP000032671">
    <property type="component" value="Unassembled WGS sequence"/>
</dbReference>
<proteinExistence type="predicted"/>
<accession>A0A0D6N314</accession>
<dbReference type="RefSeq" id="WP_048838437.1">
    <property type="nucleotide sequence ID" value="NZ_BAMV01000011.1"/>
</dbReference>